<dbReference type="EMBL" id="CAJVQC010004357">
    <property type="protein sequence ID" value="CAG8539542.1"/>
    <property type="molecule type" value="Genomic_DNA"/>
</dbReference>
<sequence>MDETPVTFDLPNAVTLDECGAKTISIRTTGHEKSNFTVILGCLADGTKLLAACIFKLKNMPCQQFPPGIYIRVNEKGWYNEQEMICKNITDMAVIPGGLTTNEVHELTPSGRIKQPSYSLMATWLFGISSDQDVNIDQQYKMETEDYIDELANNIELIDLTNEKPVW</sequence>
<dbReference type="Proteomes" id="UP000789920">
    <property type="component" value="Unassembled WGS sequence"/>
</dbReference>
<feature type="non-terminal residue" evidence="1">
    <location>
        <position position="167"/>
    </location>
</feature>
<accession>A0ACA9LQ77</accession>
<organism evidence="1 2">
    <name type="scientific">Racocetra persica</name>
    <dbReference type="NCBI Taxonomy" id="160502"/>
    <lineage>
        <taxon>Eukaryota</taxon>
        <taxon>Fungi</taxon>
        <taxon>Fungi incertae sedis</taxon>
        <taxon>Mucoromycota</taxon>
        <taxon>Glomeromycotina</taxon>
        <taxon>Glomeromycetes</taxon>
        <taxon>Diversisporales</taxon>
        <taxon>Gigasporaceae</taxon>
        <taxon>Racocetra</taxon>
    </lineage>
</organism>
<gene>
    <name evidence="1" type="ORF">RPERSI_LOCUS3492</name>
</gene>
<proteinExistence type="predicted"/>
<comment type="caution">
    <text evidence="1">The sequence shown here is derived from an EMBL/GenBank/DDBJ whole genome shotgun (WGS) entry which is preliminary data.</text>
</comment>
<protein>
    <submittedName>
        <fullName evidence="1">11198_t:CDS:1</fullName>
    </submittedName>
</protein>
<name>A0ACA9LQ77_9GLOM</name>
<evidence type="ECO:0000313" key="2">
    <source>
        <dbReference type="Proteomes" id="UP000789920"/>
    </source>
</evidence>
<evidence type="ECO:0000313" key="1">
    <source>
        <dbReference type="EMBL" id="CAG8539542.1"/>
    </source>
</evidence>
<keyword evidence="2" id="KW-1185">Reference proteome</keyword>
<reference evidence="1" key="1">
    <citation type="submission" date="2021-06" db="EMBL/GenBank/DDBJ databases">
        <authorList>
            <person name="Kallberg Y."/>
            <person name="Tangrot J."/>
            <person name="Rosling A."/>
        </authorList>
    </citation>
    <scope>NUCLEOTIDE SEQUENCE</scope>
    <source>
        <strain evidence="1">MA461A</strain>
    </source>
</reference>